<sequence length="78" mass="8409">MVLNTAEIASITHLICEPIVNNAGMMIGKAANHFKPVGNNKLINNEVKISRGKRTAGNPNKIIAPRIVGNPFFKSEPS</sequence>
<dbReference type="AlphaFoldDB" id="A0A0R1L581"/>
<name>A0A0R1L581_9LACO</name>
<gene>
    <name evidence="1" type="ORF">FD17_GL002026</name>
</gene>
<proteinExistence type="predicted"/>
<keyword evidence="2" id="KW-1185">Reference proteome</keyword>
<evidence type="ECO:0000313" key="2">
    <source>
        <dbReference type="Proteomes" id="UP000051581"/>
    </source>
</evidence>
<evidence type="ECO:0000313" key="1">
    <source>
        <dbReference type="EMBL" id="KRK86519.1"/>
    </source>
</evidence>
<protein>
    <submittedName>
        <fullName evidence="1">Uncharacterized protein</fullName>
    </submittedName>
</protein>
<organism evidence="1 2">
    <name type="scientific">Lentilactobacillus sunkii DSM 19904</name>
    <dbReference type="NCBI Taxonomy" id="1423808"/>
    <lineage>
        <taxon>Bacteria</taxon>
        <taxon>Bacillati</taxon>
        <taxon>Bacillota</taxon>
        <taxon>Bacilli</taxon>
        <taxon>Lactobacillales</taxon>
        <taxon>Lactobacillaceae</taxon>
        <taxon>Lentilactobacillus</taxon>
    </lineage>
</organism>
<comment type="caution">
    <text evidence="1">The sequence shown here is derived from an EMBL/GenBank/DDBJ whole genome shotgun (WGS) entry which is preliminary data.</text>
</comment>
<reference evidence="1 2" key="1">
    <citation type="journal article" date="2015" name="Genome Announc.">
        <title>Expanding the biotechnology potential of lactobacilli through comparative genomics of 213 strains and associated genera.</title>
        <authorList>
            <person name="Sun Z."/>
            <person name="Harris H.M."/>
            <person name="McCann A."/>
            <person name="Guo C."/>
            <person name="Argimon S."/>
            <person name="Zhang W."/>
            <person name="Yang X."/>
            <person name="Jeffery I.B."/>
            <person name="Cooney J.C."/>
            <person name="Kagawa T.F."/>
            <person name="Liu W."/>
            <person name="Song Y."/>
            <person name="Salvetti E."/>
            <person name="Wrobel A."/>
            <person name="Rasinkangas P."/>
            <person name="Parkhill J."/>
            <person name="Rea M.C."/>
            <person name="O'Sullivan O."/>
            <person name="Ritari J."/>
            <person name="Douillard F.P."/>
            <person name="Paul Ross R."/>
            <person name="Yang R."/>
            <person name="Briner A.E."/>
            <person name="Felis G.E."/>
            <person name="de Vos W.M."/>
            <person name="Barrangou R."/>
            <person name="Klaenhammer T.R."/>
            <person name="Caufield P.W."/>
            <person name="Cui Y."/>
            <person name="Zhang H."/>
            <person name="O'Toole P.W."/>
        </authorList>
    </citation>
    <scope>NUCLEOTIDE SEQUENCE [LARGE SCALE GENOMIC DNA]</scope>
    <source>
        <strain evidence="1 2">DSM 19904</strain>
    </source>
</reference>
<dbReference type="EMBL" id="AZEA01000040">
    <property type="protein sequence ID" value="KRK86519.1"/>
    <property type="molecule type" value="Genomic_DNA"/>
</dbReference>
<accession>A0A0R1L581</accession>
<dbReference type="Proteomes" id="UP000051581">
    <property type="component" value="Unassembled WGS sequence"/>
</dbReference>